<dbReference type="InterPro" id="IPR015943">
    <property type="entry name" value="WD40/YVTN_repeat-like_dom_sf"/>
</dbReference>
<dbReference type="Proteomes" id="UP001209885">
    <property type="component" value="Unassembled WGS sequence"/>
</dbReference>
<name>A0ABT3RK33_9BACT</name>
<feature type="repeat" description="WD" evidence="3">
    <location>
        <begin position="711"/>
        <end position="752"/>
    </location>
</feature>
<evidence type="ECO:0000313" key="7">
    <source>
        <dbReference type="EMBL" id="MCX2742223.1"/>
    </source>
</evidence>
<gene>
    <name evidence="7" type="ORF">OO013_00020</name>
</gene>
<dbReference type="Gene3D" id="3.40.50.300">
    <property type="entry name" value="P-loop containing nucleotide triphosphate hydrolases"/>
    <property type="match status" value="1"/>
</dbReference>
<feature type="coiled-coil region" evidence="4">
    <location>
        <begin position="541"/>
        <end position="629"/>
    </location>
</feature>
<evidence type="ECO:0000256" key="3">
    <source>
        <dbReference type="PROSITE-ProRule" id="PRU00221"/>
    </source>
</evidence>
<reference evidence="7 8" key="1">
    <citation type="submission" date="2022-11" db="EMBL/GenBank/DDBJ databases">
        <title>The characterization of three novel Bacteroidetes species and genomic analysis of their roles in tidal elemental geochemical cycles.</title>
        <authorList>
            <person name="Ma K."/>
        </authorList>
    </citation>
    <scope>NUCLEOTIDE SEQUENCE [LARGE SCALE GENOMIC DNA]</scope>
    <source>
        <strain evidence="7 8">M17</strain>
    </source>
</reference>
<dbReference type="Pfam" id="PF00400">
    <property type="entry name" value="WD40"/>
    <property type="match status" value="3"/>
</dbReference>
<dbReference type="InterPro" id="IPR036322">
    <property type="entry name" value="WD40_repeat_dom_sf"/>
</dbReference>
<dbReference type="InterPro" id="IPR001680">
    <property type="entry name" value="WD40_rpt"/>
</dbReference>
<dbReference type="PANTHER" id="PTHR22847">
    <property type="entry name" value="WD40 REPEAT PROTEIN"/>
    <property type="match status" value="1"/>
</dbReference>
<sequence>MSDNKDHIKFLTEEKLFIPFPGLRPFSPDESHLFFGREGQSSDIITKLEKHKFVAVVGDSGSGKSSLMYCGLLPMLQGGFINSAGSKWEVITLRPGISPISNLAEAVLKVSDIDNNDAEDFEINQAINSTILRGSSLGLVDLIRQYRRDEEKSYLILVDQFEELFRYRASTEHHSDAVNESIAFVDLFLEAINQSEQPIYVALTMRSDFIGECAQFPELTKKINNSHYLIPQLSRGQKQLAIEGPVAVGGGKISKRLTQQLLNDIGDTQDQLPLMQHALMRTWQYWEDNREEDESLDIKHYNAVGTIREALSLHANEAYDELNSEQKQICETLFKTITEKKGSDNFGIRRPEKVSYIATVCGCSVSELIEVIDKFREPGRSLLMPPYNKELDSESVVDISHESLMRIWIRLRNWVEEESEAAQMYLRLSDAAEKYQMGKASLLRPPDLQLALNWQEKYKPTLQWAQRYDPSFERAMVFLKTSKEEYERELLLKEQLQKRKLRRTRLAAILFSAIAVICTIFLLFALQQREAAIYSAQIAQEESERAERKEVEANYQAEKAKNNLIIAERQTRLAQESEERAKAEAARNELLRIEAQEANLRLQVSEAEARNEKKKADSLRKLADQKREEAIQQRLKANIYAQDAEFARYRAIAQSMAVKSVQTDEEDLKGLLAQQAYLFNLNYGGSIYDPYIYDGLYYATKELNKDPLNKIKGHKDAIRAIAHYNNSEAFVSAGSDGKLMLWEWNDGELEEKEIYHNEGVENRTLTISNDDKWLVNGTGANVMQIFDLEKLRRKPKVVNGHFEPIVEVDFYKGNKGIVSIGLDSIIGYYDFEVFHVLYKTKSRPNALSVNPVTGEIYVGLENGHVLKMSDVSRKPVTWKKFEGPVTALEFNKAGTLMAVGLTLANNRSDVILMQPQIKKQYARLRGHKSAITTLQFGQNDELLASASFDRSVLVWPMSDVNQLPIVMNDHDGWVTSLKFTQNGDYLIAGTSRDYLRIRPISATIMANDMCEYLKRNFTKEEWYQYVAPDIDYETTCGEIVQ</sequence>
<feature type="transmembrane region" description="Helical" evidence="5">
    <location>
        <begin position="506"/>
        <end position="526"/>
    </location>
</feature>
<dbReference type="PROSITE" id="PS50294">
    <property type="entry name" value="WD_REPEATS_REGION"/>
    <property type="match status" value="2"/>
</dbReference>
<keyword evidence="4" id="KW-0175">Coiled coil</keyword>
<protein>
    <recommendedName>
        <fullName evidence="6">Novel STAND NTPase 1 domain-containing protein</fullName>
    </recommendedName>
</protein>
<dbReference type="EMBL" id="JAPFQN010000001">
    <property type="protein sequence ID" value="MCX2742223.1"/>
    <property type="molecule type" value="Genomic_DNA"/>
</dbReference>
<evidence type="ECO:0000259" key="6">
    <source>
        <dbReference type="Pfam" id="PF20703"/>
    </source>
</evidence>
<dbReference type="Pfam" id="PF20703">
    <property type="entry name" value="nSTAND1"/>
    <property type="match status" value="1"/>
</dbReference>
<dbReference type="SUPFAM" id="SSF50978">
    <property type="entry name" value="WD40 repeat-like"/>
    <property type="match status" value="1"/>
</dbReference>
<feature type="repeat" description="WD" evidence="3">
    <location>
        <begin position="924"/>
        <end position="965"/>
    </location>
</feature>
<proteinExistence type="predicted"/>
<organism evidence="7 8">
    <name type="scientific">Mangrovivirga halotolerans</name>
    <dbReference type="NCBI Taxonomy" id="2993936"/>
    <lineage>
        <taxon>Bacteria</taxon>
        <taxon>Pseudomonadati</taxon>
        <taxon>Bacteroidota</taxon>
        <taxon>Cytophagia</taxon>
        <taxon>Cytophagales</taxon>
        <taxon>Mangrovivirgaceae</taxon>
        <taxon>Mangrovivirga</taxon>
    </lineage>
</organism>
<evidence type="ECO:0000256" key="4">
    <source>
        <dbReference type="SAM" id="Coils"/>
    </source>
</evidence>
<accession>A0ABT3RK33</accession>
<dbReference type="InterPro" id="IPR027417">
    <property type="entry name" value="P-loop_NTPase"/>
</dbReference>
<dbReference type="PROSITE" id="PS50082">
    <property type="entry name" value="WD_REPEATS_2"/>
    <property type="match status" value="2"/>
</dbReference>
<keyword evidence="8" id="KW-1185">Reference proteome</keyword>
<dbReference type="SMART" id="SM00320">
    <property type="entry name" value="WD40"/>
    <property type="match status" value="5"/>
</dbReference>
<feature type="domain" description="Novel STAND NTPase 1" evidence="6">
    <location>
        <begin position="19"/>
        <end position="437"/>
    </location>
</feature>
<keyword evidence="2" id="KW-0677">Repeat</keyword>
<comment type="caution">
    <text evidence="7">The sequence shown here is derived from an EMBL/GenBank/DDBJ whole genome shotgun (WGS) entry which is preliminary data.</text>
</comment>
<evidence type="ECO:0000256" key="2">
    <source>
        <dbReference type="ARBA" id="ARBA00022737"/>
    </source>
</evidence>
<evidence type="ECO:0000256" key="1">
    <source>
        <dbReference type="ARBA" id="ARBA00022574"/>
    </source>
</evidence>
<dbReference type="Gene3D" id="2.130.10.10">
    <property type="entry name" value="YVTN repeat-like/Quinoprotein amine dehydrogenase"/>
    <property type="match status" value="2"/>
</dbReference>
<evidence type="ECO:0000256" key="5">
    <source>
        <dbReference type="SAM" id="Phobius"/>
    </source>
</evidence>
<keyword evidence="5" id="KW-0472">Membrane</keyword>
<dbReference type="RefSeq" id="WP_266054460.1">
    <property type="nucleotide sequence ID" value="NZ_JAPFQN010000001.1"/>
</dbReference>
<dbReference type="SUPFAM" id="SSF52540">
    <property type="entry name" value="P-loop containing nucleoside triphosphate hydrolases"/>
    <property type="match status" value="1"/>
</dbReference>
<evidence type="ECO:0000313" key="8">
    <source>
        <dbReference type="Proteomes" id="UP001209885"/>
    </source>
</evidence>
<dbReference type="PANTHER" id="PTHR22847:SF637">
    <property type="entry name" value="WD REPEAT DOMAIN 5B"/>
    <property type="match status" value="1"/>
</dbReference>
<keyword evidence="5" id="KW-1133">Transmembrane helix</keyword>
<dbReference type="InterPro" id="IPR049052">
    <property type="entry name" value="nSTAND1"/>
</dbReference>
<keyword evidence="5" id="KW-0812">Transmembrane</keyword>
<keyword evidence="1 3" id="KW-0853">WD repeat</keyword>